<dbReference type="InterPro" id="IPR012908">
    <property type="entry name" value="PGAP1-ab_dom-like"/>
</dbReference>
<accession>A0A9P1H0V8</accession>
<dbReference type="GO" id="GO:0015031">
    <property type="term" value="P:protein transport"/>
    <property type="evidence" value="ECO:0007669"/>
    <property type="project" value="UniProtKB-KW"/>
</dbReference>
<feature type="domain" description="GPI inositol-deacylase winged helix" evidence="6">
    <location>
        <begin position="603"/>
        <end position="655"/>
    </location>
</feature>
<dbReference type="InterPro" id="IPR054471">
    <property type="entry name" value="GPIID_WHD"/>
</dbReference>
<name>A0A9P1H0V8_9PEZI</name>
<dbReference type="PANTHER" id="PTHR10039:SF16">
    <property type="entry name" value="GPI INOSITOL-DEACYLASE"/>
    <property type="match status" value="1"/>
</dbReference>
<dbReference type="SUPFAM" id="SSF52540">
    <property type="entry name" value="P-loop containing nucleoside triphosphate hydrolases"/>
    <property type="match status" value="1"/>
</dbReference>
<dbReference type="Gene3D" id="2.130.10.10">
    <property type="entry name" value="YVTN repeat-like/Quinoprotein amine dehydrogenase"/>
    <property type="match status" value="2"/>
</dbReference>
<dbReference type="GO" id="GO:0016788">
    <property type="term" value="F:hydrolase activity, acting on ester bonds"/>
    <property type="evidence" value="ECO:0007669"/>
    <property type="project" value="InterPro"/>
</dbReference>
<dbReference type="Gene3D" id="3.40.50.300">
    <property type="entry name" value="P-loop containing nucleotide triphosphate hydrolases"/>
    <property type="match status" value="1"/>
</dbReference>
<feature type="domain" description="Nephrocystin 3-like N-terminal" evidence="7">
    <location>
        <begin position="338"/>
        <end position="518"/>
    </location>
</feature>
<keyword evidence="9" id="KW-1185">Reference proteome</keyword>
<dbReference type="Pfam" id="PF24883">
    <property type="entry name" value="NPHP3_N"/>
    <property type="match status" value="1"/>
</dbReference>
<dbReference type="InterPro" id="IPR029058">
    <property type="entry name" value="AB_hydrolase_fold"/>
</dbReference>
<gene>
    <name evidence="8" type="ORF">PPNO1_LOCUS3125</name>
</gene>
<dbReference type="SUPFAM" id="SSF53474">
    <property type="entry name" value="alpha/beta-Hydrolases"/>
    <property type="match status" value="1"/>
</dbReference>
<keyword evidence="4" id="KW-0813">Transport</keyword>
<dbReference type="PANTHER" id="PTHR10039">
    <property type="entry name" value="AMELOGENIN"/>
    <property type="match status" value="1"/>
</dbReference>
<dbReference type="Gene3D" id="3.40.50.1820">
    <property type="entry name" value="alpha/beta hydrolase"/>
    <property type="match status" value="1"/>
</dbReference>
<evidence type="ECO:0000313" key="9">
    <source>
        <dbReference type="Proteomes" id="UP000838763"/>
    </source>
</evidence>
<keyword evidence="4" id="KW-0653">Protein transport</keyword>
<feature type="domain" description="GPI inositol-deacylase PGAP1-like alpha/beta" evidence="5">
    <location>
        <begin position="91"/>
        <end position="224"/>
    </location>
</feature>
<reference evidence="8" key="1">
    <citation type="submission" date="2022-11" db="EMBL/GenBank/DDBJ databases">
        <authorList>
            <person name="Scott C."/>
            <person name="Bruce N."/>
        </authorList>
    </citation>
    <scope>NUCLEOTIDE SEQUENCE</scope>
</reference>
<evidence type="ECO:0000259" key="6">
    <source>
        <dbReference type="Pfam" id="PF22939"/>
    </source>
</evidence>
<keyword evidence="4" id="KW-0256">Endoplasmic reticulum</keyword>
<dbReference type="Pfam" id="PF22939">
    <property type="entry name" value="WHD_GPIID"/>
    <property type="match status" value="1"/>
</dbReference>
<keyword evidence="3" id="KW-0677">Repeat</keyword>
<dbReference type="GO" id="GO:0005789">
    <property type="term" value="C:endoplasmic reticulum membrane"/>
    <property type="evidence" value="ECO:0007669"/>
    <property type="project" value="UniProtKB-SubCell"/>
</dbReference>
<evidence type="ECO:0000313" key="8">
    <source>
        <dbReference type="EMBL" id="CAI4213378.1"/>
    </source>
</evidence>
<dbReference type="EC" id="3.1.-.-" evidence="4"/>
<dbReference type="Pfam" id="PF07819">
    <property type="entry name" value="PGAP1"/>
    <property type="match status" value="1"/>
</dbReference>
<comment type="subcellular location">
    <subcellularLocation>
        <location evidence="4">Endoplasmic reticulum membrane</location>
    </subcellularLocation>
</comment>
<evidence type="ECO:0000256" key="1">
    <source>
        <dbReference type="ARBA" id="ARBA00003496"/>
    </source>
</evidence>
<dbReference type="InterPro" id="IPR056884">
    <property type="entry name" value="NPHP3-like_N"/>
</dbReference>
<dbReference type="InterPro" id="IPR027417">
    <property type="entry name" value="P-loop_NTPase"/>
</dbReference>
<sequence>MLTYTATRERALDHRKLESSDQILSLRAIPPRRRSDENGWRSAGQRSGALSAISTRLSFHSHNHVEPKPDVHGPLGLNLLYEPSEPRVDFVFIHGLGGGSQKTWSYSSEPGMFWPKDWLPNEVGFRHVRLHSYGYNSDWTTKKASPLTIHDFGQALLADLYNSPYLRKNGDTPIVFVAHSMGGLVAKKAYLLATRDPIYKDIARRIHTMFFLGTPHRGADSAHTAKVQINDEFRHVCENIHIWSFTEAIPTKVGLPKEHVQYIEADHRNICKFDTPINPNYMVLQRAFLATIEDMASDLSFRRRDEYRSQMKKVAALLRVDQRPDAVLLATNEKQHPGSCQWLTESQAFQEWVDNPVDGWEELGPLEDPLEGEKRPKILWLDGRPGTGKSVAAGHVIRYLQSCNLDCSFYFFEHKNKSGSTIAAFLRSLAFQMAESNFEIRRAVVSMAEDDIRINHDDHHMLWTSLFTERILKVEHTRPQYWVIDAVDECSSKGMPALVSMLSNLDYKSPVRVFMTSRPGGQLGRLLSLERTEFTEMTTGQEGSLRDIELLVRARCPGASDAGHYHDLVTDVLAKCNGIFLSPEMDMFYSRIIATIVESPSFELAKCILKWAICSPEPLHFEELAEAVKLDIGRTLTASGGQLETMTGHLVYVDNQLAEVCLSVLCGTEFAPPRMRRKGMTAKNTVFSALADYAALNFSYHLMHGSSAADGPLILLNKFLRSNVLTWIEKTASTRNLWTLQLTAQRLKAYLGRRAKYQSLASVESQTVARWAADIYHIVAAFHSSLLTSPSSIYFLIPHFCPPKSIIQELFAKPTRQLRIAGPLEEDWNDRLACYLFPEEASAVACCTRFLAVGLADGGIKIYHVAGSDSDSSDESDRQPAAWLPSEWIRLDPGHRLAALAYRNASVLIWDLSSVEQIGKFEKEGFEDVYASPQTLDMIFNPVPELELLAITYKDGDIVTCNPWTLEQVNKCHLQVYLIALAATSDGRVLAGATDDGGIYLFLFETLQPIYQIGRSDNNLRIHDMVFSADNLRFFDIRGQCCTVWEPFILVPKDESDDNSSEAQSEEVITLESPVSRAHVFEWGRAITVIEHAASGNFVMVGRQDGTIDICEVSTGAVLDKLKLHDSFTEIEHIDWDDETRSLLSVDTTGRYILTRLSVVGQGSTKVQTSCLLDCREPASIRQALIGPRSESLLICTESSAKIIGLDGKNAVHLFEWDSLKRPLQTNGVSLLASEFPTQASSHPWIGGAGSGYVAQCVFQSSARTSTIFALETSKITSETQDISLQMLRTGSLNVQAVLGCTRSKLFILDTNGWVCSVGLKNLSKATQYTRHFFIPLTWRAGGGIVIKAISKTAVAFGRGEQLIILHGFLELEEAVAF</sequence>
<evidence type="ECO:0000256" key="4">
    <source>
        <dbReference type="RuleBase" id="RU365011"/>
    </source>
</evidence>
<dbReference type="EMBL" id="CALLCH030000008">
    <property type="protein sequence ID" value="CAI4213378.1"/>
    <property type="molecule type" value="Genomic_DNA"/>
</dbReference>
<comment type="function">
    <text evidence="1 4">Involved in inositol deacylation of GPI-anchored proteins which plays important roles in the quality control and ER-associated degradation of GPI-anchored proteins.</text>
</comment>
<dbReference type="InterPro" id="IPR015943">
    <property type="entry name" value="WD40/YVTN_repeat-like_dom_sf"/>
</dbReference>
<comment type="similarity">
    <text evidence="4">Belongs to the GPI inositol-deacylase family.</text>
</comment>
<evidence type="ECO:0000259" key="5">
    <source>
        <dbReference type="Pfam" id="PF07819"/>
    </source>
</evidence>
<evidence type="ECO:0000256" key="2">
    <source>
        <dbReference type="ARBA" id="ARBA00015856"/>
    </source>
</evidence>
<evidence type="ECO:0000256" key="3">
    <source>
        <dbReference type="ARBA" id="ARBA00022737"/>
    </source>
</evidence>
<keyword evidence="4" id="KW-0378">Hydrolase</keyword>
<dbReference type="OrthoDB" id="194358at2759"/>
<dbReference type="InterPro" id="IPR036322">
    <property type="entry name" value="WD40_repeat_dom_sf"/>
</dbReference>
<dbReference type="Proteomes" id="UP000838763">
    <property type="component" value="Unassembled WGS sequence"/>
</dbReference>
<keyword evidence="4" id="KW-0472">Membrane</keyword>
<dbReference type="SUPFAM" id="SSF50978">
    <property type="entry name" value="WD40 repeat-like"/>
    <property type="match status" value="1"/>
</dbReference>
<protein>
    <recommendedName>
        <fullName evidence="2 4">GPI inositol-deacylase</fullName>
        <ecNumber evidence="4">3.1.-.-</ecNumber>
    </recommendedName>
</protein>
<comment type="caution">
    <text evidence="8">The sequence shown here is derived from an EMBL/GenBank/DDBJ whole genome shotgun (WGS) entry which is preliminary data.</text>
</comment>
<organism evidence="8 9">
    <name type="scientific">Parascedosporium putredinis</name>
    <dbReference type="NCBI Taxonomy" id="1442378"/>
    <lineage>
        <taxon>Eukaryota</taxon>
        <taxon>Fungi</taxon>
        <taxon>Dikarya</taxon>
        <taxon>Ascomycota</taxon>
        <taxon>Pezizomycotina</taxon>
        <taxon>Sordariomycetes</taxon>
        <taxon>Hypocreomycetidae</taxon>
        <taxon>Microascales</taxon>
        <taxon>Microascaceae</taxon>
        <taxon>Parascedosporium</taxon>
    </lineage>
</organism>
<proteinExistence type="inferred from homology"/>
<evidence type="ECO:0000259" key="7">
    <source>
        <dbReference type="Pfam" id="PF24883"/>
    </source>
</evidence>